<dbReference type="RefSeq" id="WP_003150265.1">
    <property type="nucleotide sequence ID" value="NZ_JQCP01000003.1"/>
</dbReference>
<dbReference type="PANTHER" id="PTHR33169">
    <property type="entry name" value="PADR-FAMILY TRANSCRIPTIONAL REGULATOR"/>
    <property type="match status" value="1"/>
</dbReference>
<dbReference type="PANTHER" id="PTHR33169:SF13">
    <property type="entry name" value="PADR-FAMILY TRANSCRIPTIONAL REGULATOR"/>
    <property type="match status" value="1"/>
</dbReference>
<reference evidence="3 4" key="1">
    <citation type="journal article" date="2015" name="Genome Announc.">
        <title>Expanding the biotechnology potential of lactobacilli through comparative genomics of 213 strains and associated genera.</title>
        <authorList>
            <person name="Sun Z."/>
            <person name="Harris H.M."/>
            <person name="McCann A."/>
            <person name="Guo C."/>
            <person name="Argimon S."/>
            <person name="Zhang W."/>
            <person name="Yang X."/>
            <person name="Jeffery I.B."/>
            <person name="Cooney J.C."/>
            <person name="Kagawa T.F."/>
            <person name="Liu W."/>
            <person name="Song Y."/>
            <person name="Salvetti E."/>
            <person name="Wrobel A."/>
            <person name="Rasinkangas P."/>
            <person name="Parkhill J."/>
            <person name="Rea M.C."/>
            <person name="O'Sullivan O."/>
            <person name="Ritari J."/>
            <person name="Douillard F.P."/>
            <person name="Paul Ross R."/>
            <person name="Yang R."/>
            <person name="Briner A.E."/>
            <person name="Felis G.E."/>
            <person name="de Vos W.M."/>
            <person name="Barrangou R."/>
            <person name="Klaenhammer T.R."/>
            <person name="Caufield P.W."/>
            <person name="Cui Y."/>
            <person name="Zhang H."/>
            <person name="O'Toole P.W."/>
        </authorList>
    </citation>
    <scope>NUCLEOTIDE SEQUENCE [LARGE SCALE GENOMIC DNA]</scope>
    <source>
        <strain evidence="3 4">DSM 7090</strain>
    </source>
</reference>
<dbReference type="InterPro" id="IPR052509">
    <property type="entry name" value="Metal_resp_DNA-bind_regulator"/>
</dbReference>
<feature type="coiled-coil region" evidence="1">
    <location>
        <begin position="83"/>
        <end position="110"/>
    </location>
</feature>
<dbReference type="GeneID" id="84905070"/>
<dbReference type="Pfam" id="PF03551">
    <property type="entry name" value="PadR"/>
    <property type="match status" value="1"/>
</dbReference>
<protein>
    <submittedName>
        <fullName evidence="3">Transcriptional regulator, PadR family</fullName>
    </submittedName>
</protein>
<dbReference type="Proteomes" id="UP000051927">
    <property type="component" value="Unassembled WGS sequence"/>
</dbReference>
<dbReference type="InterPro" id="IPR005149">
    <property type="entry name" value="Tscrpt_reg_PadR_N"/>
</dbReference>
<evidence type="ECO:0000256" key="1">
    <source>
        <dbReference type="SAM" id="Coils"/>
    </source>
</evidence>
<keyword evidence="1" id="KW-0175">Coiled coil</keyword>
<comment type="caution">
    <text evidence="3">The sequence shown here is derived from an EMBL/GenBank/DDBJ whole genome shotgun (WGS) entry which is preliminary data.</text>
</comment>
<evidence type="ECO:0000313" key="4">
    <source>
        <dbReference type="Proteomes" id="UP000051927"/>
    </source>
</evidence>
<gene>
    <name evidence="3" type="ORF">IV60_GL001188</name>
</gene>
<proteinExistence type="predicted"/>
<dbReference type="InterPro" id="IPR036390">
    <property type="entry name" value="WH_DNA-bd_sf"/>
</dbReference>
<evidence type="ECO:0000313" key="3">
    <source>
        <dbReference type="EMBL" id="KRO01940.1"/>
    </source>
</evidence>
<accession>A0ABR5Q200</accession>
<name>A0ABR5Q200_9ACTN</name>
<feature type="domain" description="Transcription regulator PadR N-terminal" evidence="2">
    <location>
        <begin position="21"/>
        <end position="86"/>
    </location>
</feature>
<dbReference type="EMBL" id="JQCP01000003">
    <property type="protein sequence ID" value="KRO01940.1"/>
    <property type="molecule type" value="Genomic_DNA"/>
</dbReference>
<organism evidence="3 4">
    <name type="scientific">Lancefieldella rimae</name>
    <dbReference type="NCBI Taxonomy" id="1383"/>
    <lineage>
        <taxon>Bacteria</taxon>
        <taxon>Bacillati</taxon>
        <taxon>Actinomycetota</taxon>
        <taxon>Coriobacteriia</taxon>
        <taxon>Coriobacteriales</taxon>
        <taxon>Atopobiaceae</taxon>
        <taxon>Lancefieldella</taxon>
    </lineage>
</organism>
<evidence type="ECO:0000259" key="2">
    <source>
        <dbReference type="Pfam" id="PF03551"/>
    </source>
</evidence>
<dbReference type="InterPro" id="IPR036388">
    <property type="entry name" value="WH-like_DNA-bd_sf"/>
</dbReference>
<sequence>MAKAIDSGTLTEPTFYILLSLYQPMHGYAIMQNVQEITDGRVAIGAGTLYGAINSLIEKGWIEALHNQPSDRKKEYRITQQGKQAFLQEVNRLQALLANAQNVINTANTKES</sequence>
<keyword evidence="4" id="KW-1185">Reference proteome</keyword>
<dbReference type="Gene3D" id="1.10.10.10">
    <property type="entry name" value="Winged helix-like DNA-binding domain superfamily/Winged helix DNA-binding domain"/>
    <property type="match status" value="1"/>
</dbReference>
<dbReference type="SUPFAM" id="SSF46785">
    <property type="entry name" value="Winged helix' DNA-binding domain"/>
    <property type="match status" value="1"/>
</dbReference>